<dbReference type="FunCoup" id="A0A165B5I3">
    <property type="interactions" value="232"/>
</dbReference>
<sequence length="317" mass="33864">MLASTAQPIPIASGSSSHAHTDIAGQSQWSPRSLAMSGSSLEQRFSLGLSPGSFGADGASLKAKSAFDGVLLQEEMCRNYTCCGLALLDLHQLVDHFEEAHVVVVDERGESFFSAGGFELPDDMELDHHVMPASAPSAFDTTSVLVRRSSAPSTTAYAPYPPRAEILAKLAQRRMSDLPCASPTVLFSPSATPSREPSPDFDPALSSTVSVTESAPVPHDGEPRRKPFRCPKEGCNKSYKQANGLKYHITHGQCNFAPVDPNSDDVKPYECQAGCGKRFKNMSGLRYHYQHTGDHGKIGLSLLPPGQAQSASVSASS</sequence>
<accession>A0A165B5I3</accession>
<evidence type="ECO:0000256" key="1">
    <source>
        <dbReference type="ARBA" id="ARBA00022723"/>
    </source>
</evidence>
<evidence type="ECO:0000313" key="8">
    <source>
        <dbReference type="EMBL" id="KZV79867.1"/>
    </source>
</evidence>
<dbReference type="PANTHER" id="PTHR23057:SF0">
    <property type="entry name" value="JUXTAPOSED WITH ANOTHER ZINC FINGER PROTEIN 1"/>
    <property type="match status" value="1"/>
</dbReference>
<organism evidence="8 9">
    <name type="scientific">Exidia glandulosa HHB12029</name>
    <dbReference type="NCBI Taxonomy" id="1314781"/>
    <lineage>
        <taxon>Eukaryota</taxon>
        <taxon>Fungi</taxon>
        <taxon>Dikarya</taxon>
        <taxon>Basidiomycota</taxon>
        <taxon>Agaricomycotina</taxon>
        <taxon>Agaricomycetes</taxon>
        <taxon>Auriculariales</taxon>
        <taxon>Exidiaceae</taxon>
        <taxon>Exidia</taxon>
    </lineage>
</organism>
<feature type="region of interest" description="Disordered" evidence="6">
    <location>
        <begin position="1"/>
        <end position="23"/>
    </location>
</feature>
<dbReference type="InParanoid" id="A0A165B5I3"/>
<keyword evidence="3 5" id="KW-0863">Zinc-finger</keyword>
<dbReference type="OrthoDB" id="1662883at2759"/>
<evidence type="ECO:0000256" key="3">
    <source>
        <dbReference type="ARBA" id="ARBA00022771"/>
    </source>
</evidence>
<keyword evidence="1" id="KW-0479">Metal-binding</keyword>
<evidence type="ECO:0000259" key="7">
    <source>
        <dbReference type="PROSITE" id="PS50157"/>
    </source>
</evidence>
<evidence type="ECO:0000256" key="6">
    <source>
        <dbReference type="SAM" id="MobiDB-lite"/>
    </source>
</evidence>
<dbReference type="SUPFAM" id="SSF57667">
    <property type="entry name" value="beta-beta-alpha zinc fingers"/>
    <property type="match status" value="1"/>
</dbReference>
<evidence type="ECO:0000313" key="9">
    <source>
        <dbReference type="Proteomes" id="UP000077266"/>
    </source>
</evidence>
<evidence type="ECO:0000256" key="4">
    <source>
        <dbReference type="ARBA" id="ARBA00022833"/>
    </source>
</evidence>
<proteinExistence type="predicted"/>
<gene>
    <name evidence="8" type="ORF">EXIGLDRAFT_734034</name>
</gene>
<protein>
    <recommendedName>
        <fullName evidence="7">C2H2-type domain-containing protein</fullName>
    </recommendedName>
</protein>
<keyword evidence="2" id="KW-0677">Repeat</keyword>
<feature type="domain" description="C2H2-type" evidence="7">
    <location>
        <begin position="269"/>
        <end position="296"/>
    </location>
</feature>
<dbReference type="Proteomes" id="UP000077266">
    <property type="component" value="Unassembled WGS sequence"/>
</dbReference>
<reference evidence="8 9" key="1">
    <citation type="journal article" date="2016" name="Mol. Biol. Evol.">
        <title>Comparative Genomics of Early-Diverging Mushroom-Forming Fungi Provides Insights into the Origins of Lignocellulose Decay Capabilities.</title>
        <authorList>
            <person name="Nagy L.G."/>
            <person name="Riley R."/>
            <person name="Tritt A."/>
            <person name="Adam C."/>
            <person name="Daum C."/>
            <person name="Floudas D."/>
            <person name="Sun H."/>
            <person name="Yadav J.S."/>
            <person name="Pangilinan J."/>
            <person name="Larsson K.H."/>
            <person name="Matsuura K."/>
            <person name="Barry K."/>
            <person name="Labutti K."/>
            <person name="Kuo R."/>
            <person name="Ohm R.A."/>
            <person name="Bhattacharya S.S."/>
            <person name="Shirouzu T."/>
            <person name="Yoshinaga Y."/>
            <person name="Martin F.M."/>
            <person name="Grigoriev I.V."/>
            <person name="Hibbett D.S."/>
        </authorList>
    </citation>
    <scope>NUCLEOTIDE SEQUENCE [LARGE SCALE GENOMIC DNA]</scope>
    <source>
        <strain evidence="8 9">HHB12029</strain>
    </source>
</reference>
<dbReference type="EMBL" id="KV426549">
    <property type="protein sequence ID" value="KZV79867.1"/>
    <property type="molecule type" value="Genomic_DNA"/>
</dbReference>
<keyword evidence="9" id="KW-1185">Reference proteome</keyword>
<dbReference type="GO" id="GO:0008270">
    <property type="term" value="F:zinc ion binding"/>
    <property type="evidence" value="ECO:0007669"/>
    <property type="project" value="UniProtKB-KW"/>
</dbReference>
<evidence type="ECO:0000256" key="2">
    <source>
        <dbReference type="ARBA" id="ARBA00022737"/>
    </source>
</evidence>
<feature type="compositionally biased region" description="Basic and acidic residues" evidence="6">
    <location>
        <begin position="219"/>
        <end position="229"/>
    </location>
</feature>
<keyword evidence="4" id="KW-0862">Zinc</keyword>
<dbReference type="STRING" id="1314781.A0A165B5I3"/>
<evidence type="ECO:0000256" key="5">
    <source>
        <dbReference type="PROSITE-ProRule" id="PRU00042"/>
    </source>
</evidence>
<name>A0A165B5I3_EXIGL</name>
<dbReference type="PROSITE" id="PS50157">
    <property type="entry name" value="ZINC_FINGER_C2H2_2"/>
    <property type="match status" value="1"/>
</dbReference>
<dbReference type="GO" id="GO:0005634">
    <property type="term" value="C:nucleus"/>
    <property type="evidence" value="ECO:0007669"/>
    <property type="project" value="TreeGrafter"/>
</dbReference>
<dbReference type="Gene3D" id="3.30.160.60">
    <property type="entry name" value="Classic Zinc Finger"/>
    <property type="match status" value="2"/>
</dbReference>
<dbReference type="Pfam" id="PF00096">
    <property type="entry name" value="zf-C2H2"/>
    <property type="match status" value="1"/>
</dbReference>
<dbReference type="PANTHER" id="PTHR23057">
    <property type="entry name" value="JUXTAPOSED WITH ANOTHER ZINC FINGER PROTEIN 1"/>
    <property type="match status" value="1"/>
</dbReference>
<feature type="region of interest" description="Disordered" evidence="6">
    <location>
        <begin position="187"/>
        <end position="229"/>
    </location>
</feature>
<dbReference type="AlphaFoldDB" id="A0A165B5I3"/>
<dbReference type="InterPro" id="IPR013087">
    <property type="entry name" value="Znf_C2H2_type"/>
</dbReference>
<dbReference type="InterPro" id="IPR051580">
    <property type="entry name" value="ZnF-Chromatin_assoc"/>
</dbReference>
<dbReference type="InterPro" id="IPR036236">
    <property type="entry name" value="Znf_C2H2_sf"/>
</dbReference>
<dbReference type="SMART" id="SM00355">
    <property type="entry name" value="ZnF_C2H2"/>
    <property type="match status" value="2"/>
</dbReference>